<evidence type="ECO:0000313" key="2">
    <source>
        <dbReference type="EMBL" id="MCM2388763.1"/>
    </source>
</evidence>
<protein>
    <recommendedName>
        <fullName evidence="1">AbiTii domain-containing protein</fullName>
    </recommendedName>
</protein>
<dbReference type="InterPro" id="IPR041304">
    <property type="entry name" value="AbiTii"/>
</dbReference>
<dbReference type="Pfam" id="PF18864">
    <property type="entry name" value="AbiTii"/>
    <property type="match status" value="1"/>
</dbReference>
<keyword evidence="3" id="KW-1185">Reference proteome</keyword>
<dbReference type="Proteomes" id="UP001431429">
    <property type="component" value="Unassembled WGS sequence"/>
</dbReference>
<feature type="domain" description="AbiTii" evidence="1">
    <location>
        <begin position="2"/>
        <end position="162"/>
    </location>
</feature>
<proteinExistence type="predicted"/>
<evidence type="ECO:0000259" key="1">
    <source>
        <dbReference type="Pfam" id="PF18864"/>
    </source>
</evidence>
<gene>
    <name evidence="2" type="ORF">NBG84_10735</name>
</gene>
<organism evidence="2 3">
    <name type="scientific">Streptomyces albipurpureus</name>
    <dbReference type="NCBI Taxonomy" id="2897419"/>
    <lineage>
        <taxon>Bacteria</taxon>
        <taxon>Bacillati</taxon>
        <taxon>Actinomycetota</taxon>
        <taxon>Actinomycetes</taxon>
        <taxon>Kitasatosporales</taxon>
        <taxon>Streptomycetaceae</taxon>
        <taxon>Streptomyces</taxon>
    </lineage>
</organism>
<reference evidence="2" key="1">
    <citation type="submission" date="2022-06" db="EMBL/GenBank/DDBJ databases">
        <title>Genome public.</title>
        <authorList>
            <person name="Sun Q."/>
        </authorList>
    </citation>
    <scope>NUCLEOTIDE SEQUENCE</scope>
    <source>
        <strain evidence="2">CWNU-1</strain>
    </source>
</reference>
<comment type="caution">
    <text evidence="2">The sequence shown here is derived from an EMBL/GenBank/DDBJ whole genome shotgun (WGS) entry which is preliminary data.</text>
</comment>
<accession>A0ABT0UMY0</accession>
<sequence length="214" mass="24101">MVIVIGGRAFSEPLRTWATNELRGYHGPVAEMPHYRTIAAPLQVDSRSPFWQAKRETISALDLPEFAQDSVGEELPIRFSVGKIQNLLSGRDSRDLLKLQLPGAAELARVMSYERQSHQVVVEAIYWAVHPSDLQDILEQVRNRLLQFVAELRSTMEPGEQQPTVGQVHQAVQNIRITVGDDSPVTINAPVSYARQGSRVSIPTISRFLWRLPR</sequence>
<name>A0ABT0UMY0_9ACTN</name>
<dbReference type="EMBL" id="JAMQAW010000008">
    <property type="protein sequence ID" value="MCM2388763.1"/>
    <property type="molecule type" value="Genomic_DNA"/>
</dbReference>
<evidence type="ECO:0000313" key="3">
    <source>
        <dbReference type="Proteomes" id="UP001431429"/>
    </source>
</evidence>